<dbReference type="AlphaFoldDB" id="M3EL27"/>
<evidence type="ECO:0000313" key="3">
    <source>
        <dbReference type="Proteomes" id="UP000030760"/>
    </source>
</evidence>
<evidence type="ECO:0000313" key="2">
    <source>
        <dbReference type="EMBL" id="EMF57126.1"/>
    </source>
</evidence>
<feature type="region of interest" description="Disordered" evidence="1">
    <location>
        <begin position="41"/>
        <end position="64"/>
    </location>
</feature>
<dbReference type="EMBL" id="KB405057">
    <property type="protein sequence ID" value="EMF57126.1"/>
    <property type="molecule type" value="Genomic_DNA"/>
</dbReference>
<reference evidence="3" key="1">
    <citation type="journal article" date="2013" name="Genome Announc.">
        <title>Draft Genome Sequence of Streptomyces bottropensis ATCC 25435, a Bottromycin-Producing Actinomycete.</title>
        <authorList>
            <person name="Zhang H."/>
            <person name="Zhou W."/>
            <person name="Zhuang Y."/>
            <person name="Liang X."/>
            <person name="Liu T."/>
        </authorList>
    </citation>
    <scope>NUCLEOTIDE SEQUENCE [LARGE SCALE GENOMIC DNA]</scope>
    <source>
        <strain evidence="3">ATCC 25435</strain>
    </source>
</reference>
<organism evidence="2 3">
    <name type="scientific">Streptomyces bottropensis ATCC 25435</name>
    <dbReference type="NCBI Taxonomy" id="1054862"/>
    <lineage>
        <taxon>Bacteria</taxon>
        <taxon>Bacillati</taxon>
        <taxon>Actinomycetota</taxon>
        <taxon>Actinomycetes</taxon>
        <taxon>Kitasatosporales</taxon>
        <taxon>Streptomycetaceae</taxon>
        <taxon>Streptomyces</taxon>
    </lineage>
</organism>
<evidence type="ECO:0000256" key="1">
    <source>
        <dbReference type="SAM" id="MobiDB-lite"/>
    </source>
</evidence>
<gene>
    <name evidence="2" type="ORF">SBD_1287</name>
</gene>
<proteinExistence type="predicted"/>
<name>M3EL27_9ACTN</name>
<accession>M3EL27</accession>
<protein>
    <submittedName>
        <fullName evidence="2">Uncharacterized protein</fullName>
    </submittedName>
</protein>
<dbReference type="Proteomes" id="UP000030760">
    <property type="component" value="Unassembled WGS sequence"/>
</dbReference>
<sequence>MGDCAGPQLGHRARSFRDCDQRVLTASSVRPLRQGLDSLSEMRDDCLGSRPRARGGGVRRSARR</sequence>